<reference evidence="3" key="1">
    <citation type="submission" date="2020-05" db="EMBL/GenBank/DDBJ databases">
        <title>Phylogenomic resolution of chytrid fungi.</title>
        <authorList>
            <person name="Stajich J.E."/>
            <person name="Amses K."/>
            <person name="Simmons R."/>
            <person name="Seto K."/>
            <person name="Myers J."/>
            <person name="Bonds A."/>
            <person name="Quandt C.A."/>
            <person name="Barry K."/>
            <person name="Liu P."/>
            <person name="Grigoriev I."/>
            <person name="Longcore J.E."/>
            <person name="James T.Y."/>
        </authorList>
    </citation>
    <scope>NUCLEOTIDE SEQUENCE</scope>
    <source>
        <strain evidence="3">JEL0476</strain>
    </source>
</reference>
<accession>A0AAD5U6U3</accession>
<dbReference type="Gene3D" id="1.25.40.990">
    <property type="match status" value="1"/>
</dbReference>
<sequence length="1525" mass="176086">MVPVNPAEAEEEEEGEGNLRTNVSAFKFNPSATPFQPADDTAAIKSVDLNIGANQEESNYAASINSKPITTLKTFGTSKVTNEDRAERFTKETDIARRWEQMKKERTKLHAKYVKEGKMASVEHQGSLEEAIEIKGECETMCPEFEILDREVTNGLDFFEKKTFDYLMGVLNEHGLAATYSFIRDRTRCIRNEFTMQRWTGKEAIECHERCARYSIMCCHDLCESVKDIHMEHEQLRKTLQTLKQYYDDSSIVYPNEAEFRAYYILSHLFQGDIAKLAENNWRKEIYFDPRVQLALEIQSLAQRNNDKIKPVTAGARQNFVKFFKLLAKVETSYLQSCLVHIEIKGIRKHALKLMQNAYYFLNSNGLPMKDLVSMLCLNNFEEAKALLDYHAIPYFYKVNESDPGQIFDNSMNENFVVKIGKVFEKVSSAFGEKKSITVNFEEEQNKLVYDYKRENFILKKRESLNDVDIVLGKSNVLNPTPMQSAFSSSPQLNNKSNFNFSNSKHLFVKNENIVKPNNPLTPLSHNSSVQQQSQPSTQVSTVSPKLNIQKFTDTPFQASNGKPYFFAQLNTAANTAPTNNFNFIPHMNNNIFALPPQSQNATPTFNNQNHHSFSITTENRLATATAPHFHTATYSSHKSPTYIPSSPSIINSIPMQDLSAQVTPANVKVNKSSECKQQKSFIISTSSTSNVTKNFQAVPVVAATYDFASEFLKGNPEDHVMGNLKNLAILQKGQNEIILEKVLDEIAYEIVSEVTLAVSHKIFQEVMDNERVNLVIDELANDILREYVSDEISINVPCIPSVNNESLNQYRTRTKPSIFKQVFNVQKLDLVKQRVNSRIKLKYISFWRNRIIKINEVKNAEKQKLTKKAVDFYKSAIEAGPSIFGKVVLDDTSNEYNGNGIEQQEMFNLLELNDVAKISLRDSSLFQSKIAKIKVEISNGLLNSVPFNTLYQKYNFNFKCILGTTNDIFEIGNGLDADIKILQRFSVNWLLGKFIGKEVVELSVDKENLLELNKEIFKMEAKDSCYNEGSYFCRFLVQHFKTVFEEPCYPLKENAKSAFSGITVAMYQFSVFNYSLDSNLKSQFWNFERKKFYFFLSKFPLNSNIPLVLIFWDVANFFFDDLDKFNEECEINLNLQSTIKEGPVLDVTCLLIPVYNIPAFGMGFNKIEAEKNFLNRMHWLGQRSCQIPILRKTIFEDFVENSAYVYLINLYKRVTMLSSARLICVNVELNLEVFKKLIELLNILIETIIEILTDNRLKNVCYPPIEWTKSRYENENTADYTEFDDMPQNISWNSDEKFTEIKKKLECFKINLQHHSSHVEIINNVQKSINLRQVFKLVFLLIIIRLLQDIYKKFVFDCLLSIPHFDRLTIQHLITVIKQEISNFERKIYDDLVQFPFDEILIHITQALFCSLKKENINYFYLQGRICYFEAQFKKVLNLKVNEIENYLKIFFEESNSYLEDLTSRKRSRQLLDPKKIQEIYKLDEEKAKKVKVSLEAARLKTVVENANKIAEITKKKIFGTDIC</sequence>
<dbReference type="InterPro" id="IPR045107">
    <property type="entry name" value="SAC3/GANP/THP3"/>
</dbReference>
<comment type="caution">
    <text evidence="3">The sequence shown here is derived from an EMBL/GenBank/DDBJ whole genome shotgun (WGS) entry which is preliminary data.</text>
</comment>
<dbReference type="Proteomes" id="UP001211065">
    <property type="component" value="Unassembled WGS sequence"/>
</dbReference>
<dbReference type="EMBL" id="JADGJW010000034">
    <property type="protein sequence ID" value="KAJ3226520.1"/>
    <property type="molecule type" value="Genomic_DNA"/>
</dbReference>
<organism evidence="3 4">
    <name type="scientific">Clydaea vesicula</name>
    <dbReference type="NCBI Taxonomy" id="447962"/>
    <lineage>
        <taxon>Eukaryota</taxon>
        <taxon>Fungi</taxon>
        <taxon>Fungi incertae sedis</taxon>
        <taxon>Chytridiomycota</taxon>
        <taxon>Chytridiomycota incertae sedis</taxon>
        <taxon>Chytridiomycetes</taxon>
        <taxon>Lobulomycetales</taxon>
        <taxon>Lobulomycetaceae</taxon>
        <taxon>Clydaea</taxon>
    </lineage>
</organism>
<evidence type="ECO:0000313" key="3">
    <source>
        <dbReference type="EMBL" id="KAJ3226520.1"/>
    </source>
</evidence>
<dbReference type="GO" id="GO:0070390">
    <property type="term" value="C:transcription export complex 2"/>
    <property type="evidence" value="ECO:0007669"/>
    <property type="project" value="TreeGrafter"/>
</dbReference>
<dbReference type="PANTHER" id="PTHR12436:SF3">
    <property type="entry name" value="GERMINAL-CENTER ASSOCIATED NUCLEAR PROTEIN"/>
    <property type="match status" value="1"/>
</dbReference>
<name>A0AAD5U6U3_9FUNG</name>
<protein>
    <recommendedName>
        <fullName evidence="2">SAC3/GANP/THP3 conserved domain-containing protein</fullName>
    </recommendedName>
</protein>
<keyword evidence="4" id="KW-1185">Reference proteome</keyword>
<evidence type="ECO:0000256" key="1">
    <source>
        <dbReference type="SAM" id="MobiDB-lite"/>
    </source>
</evidence>
<evidence type="ECO:0000313" key="4">
    <source>
        <dbReference type="Proteomes" id="UP001211065"/>
    </source>
</evidence>
<dbReference type="PANTHER" id="PTHR12436">
    <property type="entry name" value="80 KDA MCM3-ASSOCIATED PROTEIN"/>
    <property type="match status" value="1"/>
</dbReference>
<gene>
    <name evidence="3" type="ORF">HK099_004696</name>
</gene>
<feature type="domain" description="SAC3/GANP/THP3 conserved" evidence="2">
    <location>
        <begin position="161"/>
        <end position="393"/>
    </location>
</feature>
<dbReference type="InterPro" id="IPR005062">
    <property type="entry name" value="SAC3/GANP/THP3_conserved"/>
</dbReference>
<feature type="region of interest" description="Disordered" evidence="1">
    <location>
        <begin position="517"/>
        <end position="543"/>
    </location>
</feature>
<dbReference type="Pfam" id="PF03399">
    <property type="entry name" value="SAC3_GANP"/>
    <property type="match status" value="1"/>
</dbReference>
<proteinExistence type="predicted"/>
<dbReference type="GO" id="GO:0005737">
    <property type="term" value="C:cytoplasm"/>
    <property type="evidence" value="ECO:0007669"/>
    <property type="project" value="TreeGrafter"/>
</dbReference>
<evidence type="ECO:0000259" key="2">
    <source>
        <dbReference type="Pfam" id="PF03399"/>
    </source>
</evidence>
<dbReference type="GO" id="GO:0006406">
    <property type="term" value="P:mRNA export from nucleus"/>
    <property type="evidence" value="ECO:0007669"/>
    <property type="project" value="TreeGrafter"/>
</dbReference>
<feature type="compositionally biased region" description="Low complexity" evidence="1">
    <location>
        <begin position="528"/>
        <end position="543"/>
    </location>
</feature>